<dbReference type="EMBL" id="JARXRN010000028">
    <property type="protein sequence ID" value="MDH5831604.1"/>
    <property type="molecule type" value="Genomic_DNA"/>
</dbReference>
<keyword evidence="4" id="KW-1185">Reference proteome</keyword>
<dbReference type="PANTHER" id="PTHR36512">
    <property type="entry name" value="D-AMINOPEPTIDASE"/>
    <property type="match status" value="1"/>
</dbReference>
<gene>
    <name evidence="3" type="ORF">QFW80_13860</name>
</gene>
<protein>
    <submittedName>
        <fullName evidence="3">P1 family peptidase</fullName>
    </submittedName>
</protein>
<accession>A0ABT6JLR0</accession>
<dbReference type="InterPro" id="IPR016117">
    <property type="entry name" value="ArgJ-like_dom_sf"/>
</dbReference>
<proteinExistence type="inferred from homology"/>
<dbReference type="PANTHER" id="PTHR36512:SF3">
    <property type="entry name" value="BLR5678 PROTEIN"/>
    <property type="match status" value="1"/>
</dbReference>
<evidence type="ECO:0000313" key="3">
    <source>
        <dbReference type="EMBL" id="MDH5831604.1"/>
    </source>
</evidence>
<dbReference type="Gene3D" id="3.60.70.12">
    <property type="entry name" value="L-amino peptidase D-ALA esterase/amidase"/>
    <property type="match status" value="1"/>
</dbReference>
<dbReference type="CDD" id="cd02253">
    <property type="entry name" value="DmpA"/>
    <property type="match status" value="1"/>
</dbReference>
<dbReference type="Pfam" id="PF03576">
    <property type="entry name" value="Peptidase_S58"/>
    <property type="match status" value="1"/>
</dbReference>
<sequence length="416" mass="42975">MIHHDATRRPGRHRHALLLGLVMACACAGVSAARSAVAADAPAPSAASPAAEANRPRAREAGVVIGVLPTGPRNAIVDVAGVAVGHATVVEGETVRTGVTAILPHGGDLYRERVPAAIVVGNGYGKLLGVTQVEELGELETPILLTGTLAVWRAADALVSWQLARTGMEEVRSLNPVVGETNDGYLNDIRARPLRDTHVVQALEAASVDNVEEGAIGAGTGTVAFGWKGGIGTSSRRLDASSGGYTVGVLVQSNYGGRLTIDGVALDDIRPRRTAVAPGRDAPPSTGDGSIMIVVATDAPLDARLLRRLGARALLGIGRTGGAMSNGSGDYVIAFATADSVRGTPGEDRPQPRAVLPNEAMTPLFDAVVEATEEAVINSLFRARTVSGHRGTVPALPLERVLTRLRPSTQHPGAAR</sequence>
<evidence type="ECO:0000313" key="4">
    <source>
        <dbReference type="Proteomes" id="UP001156831"/>
    </source>
</evidence>
<feature type="signal peptide" evidence="2">
    <location>
        <begin position="1"/>
        <end position="38"/>
    </location>
</feature>
<organism evidence="3 4">
    <name type="scientific">Luteimonas rhizosphaericola</name>
    <dbReference type="NCBI Taxonomy" id="3042024"/>
    <lineage>
        <taxon>Bacteria</taxon>
        <taxon>Pseudomonadati</taxon>
        <taxon>Pseudomonadota</taxon>
        <taxon>Gammaproteobacteria</taxon>
        <taxon>Lysobacterales</taxon>
        <taxon>Lysobacteraceae</taxon>
        <taxon>Luteimonas</taxon>
    </lineage>
</organism>
<dbReference type="Proteomes" id="UP001156831">
    <property type="component" value="Unassembled WGS sequence"/>
</dbReference>
<evidence type="ECO:0000256" key="2">
    <source>
        <dbReference type="SAM" id="SignalP"/>
    </source>
</evidence>
<dbReference type="InterPro" id="IPR005321">
    <property type="entry name" value="Peptidase_S58_DmpA"/>
</dbReference>
<name>A0ABT6JLR0_9GAMM</name>
<reference evidence="3 4" key="1">
    <citation type="submission" date="2023-04" db="EMBL/GenBank/DDBJ databases">
        <title>Luteimonas sp. M1R5S18.</title>
        <authorList>
            <person name="Sun J.-Q."/>
        </authorList>
    </citation>
    <scope>NUCLEOTIDE SEQUENCE [LARGE SCALE GENOMIC DNA]</scope>
    <source>
        <strain evidence="3 4">M1R5S18</strain>
    </source>
</reference>
<dbReference type="SUPFAM" id="SSF56266">
    <property type="entry name" value="DmpA/ArgJ-like"/>
    <property type="match status" value="1"/>
</dbReference>
<dbReference type="RefSeq" id="WP_280602564.1">
    <property type="nucleotide sequence ID" value="NZ_JARXRN010000028.1"/>
</dbReference>
<comment type="caution">
    <text evidence="3">The sequence shown here is derived from an EMBL/GenBank/DDBJ whole genome shotgun (WGS) entry which is preliminary data.</text>
</comment>
<evidence type="ECO:0000256" key="1">
    <source>
        <dbReference type="ARBA" id="ARBA00007068"/>
    </source>
</evidence>
<keyword evidence="2" id="KW-0732">Signal</keyword>
<comment type="similarity">
    <text evidence="1">Belongs to the peptidase S58 family.</text>
</comment>
<feature type="chain" id="PRO_5045054261" evidence="2">
    <location>
        <begin position="39"/>
        <end position="416"/>
    </location>
</feature>